<reference evidence="2" key="1">
    <citation type="submission" date="2020-10" db="EMBL/GenBank/DDBJ databases">
        <title>Dehalococcoides mccartyi of a TCE/Cr reducing biochatode.</title>
        <authorList>
            <person name="Matturro B."/>
        </authorList>
    </citation>
    <scope>NUCLEOTIDE SEQUENCE</scope>
    <source>
        <strain evidence="2">Bin4</strain>
    </source>
</reference>
<evidence type="ECO:0000256" key="1">
    <source>
        <dbReference type="SAM" id="MobiDB-lite"/>
    </source>
</evidence>
<dbReference type="EMBL" id="JADIIN010000059">
    <property type="protein sequence ID" value="MBF4469185.1"/>
    <property type="molecule type" value="Genomic_DNA"/>
</dbReference>
<evidence type="ECO:0000313" key="3">
    <source>
        <dbReference type="Proteomes" id="UP000658733"/>
    </source>
</evidence>
<name>A0A843AJG2_METAZ</name>
<dbReference type="Proteomes" id="UP000658733">
    <property type="component" value="Unassembled WGS sequence"/>
</dbReference>
<dbReference type="AlphaFoldDB" id="A0A843AJG2"/>
<sequence>MSYGDAETVKRRLSLDDGVTPDDELIEDALKTANAEIEGRLKNNLLKITGSDNILDEVANYYASAEALIPKYDTTEDENQKAKYWNSRADALLDEFIEGAIKEQNNNKLDDNPYSVSTTNNGSTYGEILRD</sequence>
<protein>
    <submittedName>
        <fullName evidence="2">Uncharacterized protein</fullName>
    </submittedName>
</protein>
<organism evidence="2 3">
    <name type="scientific">Methanobrevibacter arboriphilus</name>
    <dbReference type="NCBI Taxonomy" id="39441"/>
    <lineage>
        <taxon>Archaea</taxon>
        <taxon>Methanobacteriati</taxon>
        <taxon>Methanobacteriota</taxon>
        <taxon>Methanomada group</taxon>
        <taxon>Methanobacteria</taxon>
        <taxon>Methanobacteriales</taxon>
        <taxon>Methanobacteriaceae</taxon>
        <taxon>Methanobrevibacter</taxon>
    </lineage>
</organism>
<dbReference type="RefSeq" id="WP_278523511.1">
    <property type="nucleotide sequence ID" value="NZ_JADIIN010000059.1"/>
</dbReference>
<proteinExistence type="predicted"/>
<gene>
    <name evidence="2" type="ORF">ISP01_07240</name>
</gene>
<accession>A0A843AJG2</accession>
<comment type="caution">
    <text evidence="2">The sequence shown here is derived from an EMBL/GenBank/DDBJ whole genome shotgun (WGS) entry which is preliminary data.</text>
</comment>
<evidence type="ECO:0000313" key="2">
    <source>
        <dbReference type="EMBL" id="MBF4469185.1"/>
    </source>
</evidence>
<feature type="region of interest" description="Disordered" evidence="1">
    <location>
        <begin position="1"/>
        <end position="20"/>
    </location>
</feature>